<keyword evidence="6 15" id="KW-0808">Transferase</keyword>
<keyword evidence="12" id="KW-0812">Transmembrane</keyword>
<dbReference type="SMART" id="SM00387">
    <property type="entry name" value="HATPase_c"/>
    <property type="match status" value="1"/>
</dbReference>
<dbReference type="InterPro" id="IPR003594">
    <property type="entry name" value="HATPase_dom"/>
</dbReference>
<evidence type="ECO:0000259" key="13">
    <source>
        <dbReference type="PROSITE" id="PS50109"/>
    </source>
</evidence>
<evidence type="ECO:0000256" key="7">
    <source>
        <dbReference type="ARBA" id="ARBA00022741"/>
    </source>
</evidence>
<dbReference type="Pfam" id="PF06580">
    <property type="entry name" value="His_kinase"/>
    <property type="match status" value="1"/>
</dbReference>
<dbReference type="InterPro" id="IPR050640">
    <property type="entry name" value="Bact_2-comp_sensor_kinase"/>
</dbReference>
<dbReference type="InterPro" id="IPR005467">
    <property type="entry name" value="His_kinase_dom"/>
</dbReference>
<evidence type="ECO:0000313" key="16">
    <source>
        <dbReference type="Proteomes" id="UP001057134"/>
    </source>
</evidence>
<dbReference type="InterPro" id="IPR010559">
    <property type="entry name" value="Sig_transdc_His_kin_internal"/>
</dbReference>
<dbReference type="RefSeq" id="WP_249865794.1">
    <property type="nucleotide sequence ID" value="NZ_CP027059.1"/>
</dbReference>
<keyword evidence="7" id="KW-0547">Nucleotide-binding</keyword>
<keyword evidence="10" id="KW-0902">Two-component regulatory system</keyword>
<name>A0ABY4RP85_9BACL</name>
<dbReference type="CDD" id="cd06225">
    <property type="entry name" value="HAMP"/>
    <property type="match status" value="1"/>
</dbReference>
<organism evidence="15 16">
    <name type="scientific">Paenibacillus konkukensis</name>
    <dbReference type="NCBI Taxonomy" id="2020716"/>
    <lineage>
        <taxon>Bacteria</taxon>
        <taxon>Bacillati</taxon>
        <taxon>Bacillota</taxon>
        <taxon>Bacilli</taxon>
        <taxon>Bacillales</taxon>
        <taxon>Paenibacillaceae</taxon>
        <taxon>Paenibacillus</taxon>
    </lineage>
</organism>
<evidence type="ECO:0000256" key="1">
    <source>
        <dbReference type="ARBA" id="ARBA00000085"/>
    </source>
</evidence>
<feature type="transmembrane region" description="Helical" evidence="12">
    <location>
        <begin position="21"/>
        <end position="41"/>
    </location>
</feature>
<comment type="catalytic activity">
    <reaction evidence="1">
        <text>ATP + protein L-histidine = ADP + protein N-phospho-L-histidine.</text>
        <dbReference type="EC" id="2.7.13.3"/>
    </reaction>
</comment>
<dbReference type="InterPro" id="IPR036890">
    <property type="entry name" value="HATPase_C_sf"/>
</dbReference>
<dbReference type="Gene3D" id="6.10.340.10">
    <property type="match status" value="1"/>
</dbReference>
<evidence type="ECO:0000256" key="10">
    <source>
        <dbReference type="ARBA" id="ARBA00023012"/>
    </source>
</evidence>
<dbReference type="PROSITE" id="PS50109">
    <property type="entry name" value="HIS_KIN"/>
    <property type="match status" value="1"/>
</dbReference>
<dbReference type="Gene3D" id="3.30.450.20">
    <property type="entry name" value="PAS domain"/>
    <property type="match status" value="1"/>
</dbReference>
<dbReference type="SUPFAM" id="SSF55874">
    <property type="entry name" value="ATPase domain of HSP90 chaperone/DNA topoisomerase II/histidine kinase"/>
    <property type="match status" value="1"/>
</dbReference>
<evidence type="ECO:0000256" key="6">
    <source>
        <dbReference type="ARBA" id="ARBA00022679"/>
    </source>
</evidence>
<evidence type="ECO:0000256" key="8">
    <source>
        <dbReference type="ARBA" id="ARBA00022777"/>
    </source>
</evidence>
<reference evidence="15" key="1">
    <citation type="submission" date="2018-02" db="EMBL/GenBank/DDBJ databases">
        <authorList>
            <person name="Kim S.-K."/>
            <person name="Jung H.-I."/>
            <person name="Lee S.-W."/>
        </authorList>
    </citation>
    <scope>NUCLEOTIDE SEQUENCE</scope>
    <source>
        <strain evidence="15">SK3146</strain>
    </source>
</reference>
<accession>A0ABY4RP85</accession>
<keyword evidence="16" id="KW-1185">Reference proteome</keyword>
<dbReference type="SMART" id="SM00304">
    <property type="entry name" value="HAMP"/>
    <property type="match status" value="1"/>
</dbReference>
<dbReference type="SUPFAM" id="SSF158472">
    <property type="entry name" value="HAMP domain-like"/>
    <property type="match status" value="1"/>
</dbReference>
<evidence type="ECO:0000256" key="11">
    <source>
        <dbReference type="ARBA" id="ARBA00023136"/>
    </source>
</evidence>
<dbReference type="PANTHER" id="PTHR34220:SF7">
    <property type="entry name" value="SENSOR HISTIDINE KINASE YPDA"/>
    <property type="match status" value="1"/>
</dbReference>
<protein>
    <recommendedName>
        <fullName evidence="3">histidine kinase</fullName>
        <ecNumber evidence="3">2.7.13.3</ecNumber>
    </recommendedName>
</protein>
<dbReference type="Pfam" id="PF02518">
    <property type="entry name" value="HATPase_c"/>
    <property type="match status" value="1"/>
</dbReference>
<dbReference type="EC" id="2.7.13.3" evidence="3"/>
<proteinExistence type="predicted"/>
<dbReference type="InterPro" id="IPR003660">
    <property type="entry name" value="HAMP_dom"/>
</dbReference>
<evidence type="ECO:0000256" key="3">
    <source>
        <dbReference type="ARBA" id="ARBA00012438"/>
    </source>
</evidence>
<evidence type="ECO:0000256" key="2">
    <source>
        <dbReference type="ARBA" id="ARBA00004651"/>
    </source>
</evidence>
<keyword evidence="8 15" id="KW-0418">Kinase</keyword>
<keyword evidence="11 12" id="KW-0472">Membrane</keyword>
<feature type="domain" description="Histidine kinase" evidence="13">
    <location>
        <begin position="506"/>
        <end position="608"/>
    </location>
</feature>
<dbReference type="Pfam" id="PF00672">
    <property type="entry name" value="HAMP"/>
    <property type="match status" value="1"/>
</dbReference>
<evidence type="ECO:0000259" key="14">
    <source>
        <dbReference type="PROSITE" id="PS50885"/>
    </source>
</evidence>
<evidence type="ECO:0000256" key="9">
    <source>
        <dbReference type="ARBA" id="ARBA00022840"/>
    </source>
</evidence>
<evidence type="ECO:0000256" key="12">
    <source>
        <dbReference type="SAM" id="Phobius"/>
    </source>
</evidence>
<dbReference type="EMBL" id="CP027059">
    <property type="protein sequence ID" value="UQZ83810.1"/>
    <property type="molecule type" value="Genomic_DNA"/>
</dbReference>
<sequence>MKAFKRIAHTYARLSLRARLFLSYMMLVIVSLTILGVGYYYKSSEVILQNASETILGIVKKSDESLNSKFASVEQIAVNMHLDEDLFAFFNTSDWSSRPLSSEDDRRITRILQKYFPSSEDLYSVNLVTSQYIFGGNPYFWIPKTDFQKSNLYGIGLEAKDNTRWIPTYNLLDRFYAMTTEHKEQSQLVFTATRLINISMIQNNMLQQLPPHTERPVLVVNYQESMLHKAFAESLGVQGSYYYVLTPEGEIVSASRSFEQAPDVDREWIQSALRQQSGTELIRIGGKKMVVCFDTIKTTGWLSVVFIPYDNLLGTVPNMLSYTLYSTAAMILLSIALASFISGRITLPIKKLLVAIKQMGEGHFGTMIEPAGSRGEAGILIHKFNQMNEKIELLIKENYEVHIKEMEAELRALNFQFNPHFLYNSLNIINYLAIENKQPLISSMLVELSEMLEYTAGRPGEVRFSEDVKYLENYVSIMMRRFEGKFQVEYSFDPRLYEGTVPKFFLQPFIENALIHGLEDVEEGGVIRVSGRIEGNVRRFSIEDNGKGMPEETIRRILDAGEEGQADSIGIDNVNKRVKLLYGPEYGVHIQSAPGAGTKVVITAPWQP</sequence>
<evidence type="ECO:0000256" key="5">
    <source>
        <dbReference type="ARBA" id="ARBA00022553"/>
    </source>
</evidence>
<reference evidence="15" key="2">
    <citation type="journal article" date="2021" name="J Anim Sci Technol">
        <title>Complete genome sequence of Paenibacillus konkukensis sp. nov. SK3146 as a potential probiotic strain.</title>
        <authorList>
            <person name="Jung H.I."/>
            <person name="Park S."/>
            <person name="Niu K.M."/>
            <person name="Lee S.W."/>
            <person name="Kothari D."/>
            <person name="Yi K.J."/>
            <person name="Kim S.K."/>
        </authorList>
    </citation>
    <scope>NUCLEOTIDE SEQUENCE</scope>
    <source>
        <strain evidence="15">SK3146</strain>
    </source>
</reference>
<dbReference type="PROSITE" id="PS50885">
    <property type="entry name" value="HAMP"/>
    <property type="match status" value="1"/>
</dbReference>
<feature type="domain" description="HAMP" evidence="14">
    <location>
        <begin position="343"/>
        <end position="396"/>
    </location>
</feature>
<keyword evidence="12" id="KW-1133">Transmembrane helix</keyword>
<dbReference type="GO" id="GO:0004673">
    <property type="term" value="F:protein histidine kinase activity"/>
    <property type="evidence" value="ECO:0007669"/>
    <property type="project" value="UniProtKB-EC"/>
</dbReference>
<comment type="subcellular location">
    <subcellularLocation>
        <location evidence="2">Cell membrane</location>
        <topology evidence="2">Multi-pass membrane protein</topology>
    </subcellularLocation>
</comment>
<keyword evidence="5" id="KW-0597">Phosphoprotein</keyword>
<evidence type="ECO:0000313" key="15">
    <source>
        <dbReference type="EMBL" id="UQZ83810.1"/>
    </source>
</evidence>
<dbReference type="Proteomes" id="UP001057134">
    <property type="component" value="Chromosome"/>
</dbReference>
<dbReference type="PANTHER" id="PTHR34220">
    <property type="entry name" value="SENSOR HISTIDINE KINASE YPDA"/>
    <property type="match status" value="1"/>
</dbReference>
<gene>
    <name evidence="15" type="primary">yehU_11</name>
    <name evidence="15" type="ORF">SK3146_03017</name>
</gene>
<keyword evidence="9" id="KW-0067">ATP-binding</keyword>
<dbReference type="Gene3D" id="3.30.565.10">
    <property type="entry name" value="Histidine kinase-like ATPase, C-terminal domain"/>
    <property type="match status" value="1"/>
</dbReference>
<keyword evidence="4" id="KW-1003">Cell membrane</keyword>
<evidence type="ECO:0000256" key="4">
    <source>
        <dbReference type="ARBA" id="ARBA00022475"/>
    </source>
</evidence>